<dbReference type="Proteomes" id="UP001234989">
    <property type="component" value="Chromosome 1"/>
</dbReference>
<proteinExistence type="predicted"/>
<organism evidence="3 4">
    <name type="scientific">Solanum verrucosum</name>
    <dbReference type="NCBI Taxonomy" id="315347"/>
    <lineage>
        <taxon>Eukaryota</taxon>
        <taxon>Viridiplantae</taxon>
        <taxon>Streptophyta</taxon>
        <taxon>Embryophyta</taxon>
        <taxon>Tracheophyta</taxon>
        <taxon>Spermatophyta</taxon>
        <taxon>Magnoliopsida</taxon>
        <taxon>eudicotyledons</taxon>
        <taxon>Gunneridae</taxon>
        <taxon>Pentapetalae</taxon>
        <taxon>asterids</taxon>
        <taxon>lamiids</taxon>
        <taxon>Solanales</taxon>
        <taxon>Solanaceae</taxon>
        <taxon>Solanoideae</taxon>
        <taxon>Solaneae</taxon>
        <taxon>Solanum</taxon>
    </lineage>
</organism>
<dbReference type="AlphaFoldDB" id="A0AAF0PXX3"/>
<gene>
    <name evidence="3" type="ORF">MTR67_003364</name>
</gene>
<evidence type="ECO:0000313" key="3">
    <source>
        <dbReference type="EMBL" id="WMV09979.1"/>
    </source>
</evidence>
<accession>A0AAF0PXX3</accession>
<protein>
    <recommendedName>
        <fullName evidence="2">Reverse transcriptase Ty1/copia-type domain-containing protein</fullName>
    </recommendedName>
</protein>
<feature type="domain" description="Reverse transcriptase Ty1/copia-type" evidence="2">
    <location>
        <begin position="407"/>
        <end position="467"/>
    </location>
</feature>
<reference evidence="3" key="1">
    <citation type="submission" date="2023-08" db="EMBL/GenBank/DDBJ databases">
        <title>A de novo genome assembly of Solanum verrucosum Schlechtendal, a Mexican diploid species geographically isolated from the other diploid A-genome species in potato relatives.</title>
        <authorList>
            <person name="Hosaka K."/>
        </authorList>
    </citation>
    <scope>NUCLEOTIDE SEQUENCE</scope>
    <source>
        <tissue evidence="3">Young leaves</tissue>
    </source>
</reference>
<evidence type="ECO:0000259" key="2">
    <source>
        <dbReference type="Pfam" id="PF07727"/>
    </source>
</evidence>
<keyword evidence="4" id="KW-1185">Reference proteome</keyword>
<dbReference type="PANTHER" id="PTHR47481">
    <property type="match status" value="1"/>
</dbReference>
<dbReference type="Pfam" id="PF14223">
    <property type="entry name" value="Retrotran_gag_2"/>
    <property type="match status" value="1"/>
</dbReference>
<dbReference type="InterPro" id="IPR013103">
    <property type="entry name" value="RVT_2"/>
</dbReference>
<feature type="region of interest" description="Disordered" evidence="1">
    <location>
        <begin position="251"/>
        <end position="272"/>
    </location>
</feature>
<dbReference type="InterPro" id="IPR043502">
    <property type="entry name" value="DNA/RNA_pol_sf"/>
</dbReference>
<evidence type="ECO:0000313" key="4">
    <source>
        <dbReference type="Proteomes" id="UP001234989"/>
    </source>
</evidence>
<feature type="compositionally biased region" description="Low complexity" evidence="1">
    <location>
        <begin position="255"/>
        <end position="266"/>
    </location>
</feature>
<sequence length="652" mass="73627">MSERIILIVCVVTRQADLEDTSAATVGTHTQQESTVLKRTFSLDSFVLDSNSPTKAITVTPTSITTATKSSTTQAQPEITSNPTYEEWRRSDLLILVWLRQIIYDPLLGHLTRASSSYDAWTKIVRMFQSQTCARLMQLKSQLQNFSKGNLSILEYFEKKRAIVALNMRSGTITPEELFGLLLQEEERLAEELRSTTINTQLGAATSRALLTHNSSFIHPASALNVNQSSILCPPPLSNYLAHNSHNHAQSMVPQQYSHSSRSNNRQSKRRVQCQICGKNNHDARNCYNCSNDKDFPPTRQTPSRSIPKQAHLASPSAIVDPPAWYFDSGATHLVTSDMANLSLQTYTDNDGLAVGNAVTNKWSVRQLDINNAFLNGDLSEQVFMEQPKGFVDPHEPHFLASKHATYVLVYVDDLIITGSDSDFITTFIHTLDQQFSLKDLGSLNYFLGIEVSPTSYGIILSQGSVVGALQYVTITRPEISYAVNRIFVLWPSRMLVGSLILMIVTPNMALQYSMEEHLPTTTIPRHKPASVELGRFRGDNLEAWIFQAERYFDFYRIEEDQRLTMASFFLDGEALEWYRWLFRNNQLVDWPHFAEKVRIGFKQTGLESAGGRLAKLRQVTTVSDLQGRFEAIVNETDDISNRLMLRSLYLD</sequence>
<feature type="region of interest" description="Disordered" evidence="1">
    <location>
        <begin position="288"/>
        <end position="310"/>
    </location>
</feature>
<dbReference type="Pfam" id="PF07727">
    <property type="entry name" value="RVT_2"/>
    <property type="match status" value="1"/>
</dbReference>
<dbReference type="PANTHER" id="PTHR47481:SF28">
    <property type="entry name" value="RETROTRANSPOSON COPIA-LIKE N-TERMINAL DOMAIN-CONTAINING PROTEIN"/>
    <property type="match status" value="1"/>
</dbReference>
<dbReference type="EMBL" id="CP133612">
    <property type="protein sequence ID" value="WMV09979.1"/>
    <property type="molecule type" value="Genomic_DNA"/>
</dbReference>
<name>A0AAF0PXX3_SOLVR</name>
<dbReference type="SUPFAM" id="SSF56672">
    <property type="entry name" value="DNA/RNA polymerases"/>
    <property type="match status" value="1"/>
</dbReference>
<evidence type="ECO:0000256" key="1">
    <source>
        <dbReference type="SAM" id="MobiDB-lite"/>
    </source>
</evidence>